<protein>
    <submittedName>
        <fullName evidence="1">Uncharacterized protein</fullName>
    </submittedName>
</protein>
<dbReference type="Proteomes" id="UP000018144">
    <property type="component" value="Unassembled WGS sequence"/>
</dbReference>
<accession>U4LU36</accession>
<evidence type="ECO:0000313" key="2">
    <source>
        <dbReference type="Proteomes" id="UP000018144"/>
    </source>
</evidence>
<dbReference type="EMBL" id="HF935585">
    <property type="protein sequence ID" value="CCX31316.1"/>
    <property type="molecule type" value="Genomic_DNA"/>
</dbReference>
<gene>
    <name evidence="1" type="ORF">PCON_10599</name>
</gene>
<evidence type="ECO:0000313" key="1">
    <source>
        <dbReference type="EMBL" id="CCX31316.1"/>
    </source>
</evidence>
<proteinExistence type="predicted"/>
<reference evidence="1 2" key="1">
    <citation type="journal article" date="2013" name="PLoS Genet.">
        <title>The genome and development-dependent transcriptomes of Pyronema confluens: a window into fungal evolution.</title>
        <authorList>
            <person name="Traeger S."/>
            <person name="Altegoer F."/>
            <person name="Freitag M."/>
            <person name="Gabaldon T."/>
            <person name="Kempken F."/>
            <person name="Kumar A."/>
            <person name="Marcet-Houben M."/>
            <person name="Poggeler S."/>
            <person name="Stajich J.E."/>
            <person name="Nowrousian M."/>
        </authorList>
    </citation>
    <scope>NUCLEOTIDE SEQUENCE [LARGE SCALE GENOMIC DNA]</scope>
    <source>
        <strain evidence="2">CBS 100304</strain>
        <tissue evidence="1">Vegetative mycelium</tissue>
    </source>
</reference>
<sequence length="54" mass="6204">MTIMKKLPTKFAKSLFVFYAAAVNMADTYDITRLSNDRKSRQQSITSENRATRS</sequence>
<keyword evidence="2" id="KW-1185">Reference proteome</keyword>
<name>U4LU36_PYROM</name>
<organism evidence="1 2">
    <name type="scientific">Pyronema omphalodes (strain CBS 100304)</name>
    <name type="common">Pyronema confluens</name>
    <dbReference type="NCBI Taxonomy" id="1076935"/>
    <lineage>
        <taxon>Eukaryota</taxon>
        <taxon>Fungi</taxon>
        <taxon>Dikarya</taxon>
        <taxon>Ascomycota</taxon>
        <taxon>Pezizomycotina</taxon>
        <taxon>Pezizomycetes</taxon>
        <taxon>Pezizales</taxon>
        <taxon>Pyronemataceae</taxon>
        <taxon>Pyronema</taxon>
    </lineage>
</organism>
<dbReference type="AlphaFoldDB" id="U4LU36"/>